<protein>
    <submittedName>
        <fullName evidence="2">Uncharacterized protein</fullName>
    </submittedName>
</protein>
<feature type="compositionally biased region" description="Basic and acidic residues" evidence="1">
    <location>
        <begin position="52"/>
        <end position="77"/>
    </location>
</feature>
<evidence type="ECO:0000313" key="2">
    <source>
        <dbReference type="EMBL" id="KAG1773585.1"/>
    </source>
</evidence>
<reference evidence="2" key="1">
    <citation type="journal article" date="2020" name="New Phytol.">
        <title>Comparative genomics reveals dynamic genome evolution in host specialist ectomycorrhizal fungi.</title>
        <authorList>
            <person name="Lofgren L.A."/>
            <person name="Nguyen N.H."/>
            <person name="Vilgalys R."/>
            <person name="Ruytinx J."/>
            <person name="Liao H.L."/>
            <person name="Branco S."/>
            <person name="Kuo A."/>
            <person name="LaButti K."/>
            <person name="Lipzen A."/>
            <person name="Andreopoulos W."/>
            <person name="Pangilinan J."/>
            <person name="Riley R."/>
            <person name="Hundley H."/>
            <person name="Na H."/>
            <person name="Barry K."/>
            <person name="Grigoriev I.V."/>
            <person name="Stajich J.E."/>
            <person name="Kennedy P.G."/>
        </authorList>
    </citation>
    <scope>NUCLEOTIDE SEQUENCE</scope>
    <source>
        <strain evidence="2">DOB743</strain>
    </source>
</reference>
<proteinExistence type="predicted"/>
<feature type="compositionally biased region" description="Basic residues" evidence="1">
    <location>
        <begin position="78"/>
        <end position="109"/>
    </location>
</feature>
<dbReference type="EMBL" id="JABBWD010000047">
    <property type="protein sequence ID" value="KAG1773585.1"/>
    <property type="molecule type" value="Genomic_DNA"/>
</dbReference>
<gene>
    <name evidence="2" type="ORF">EV702DRAFT_565233</name>
</gene>
<dbReference type="AlphaFoldDB" id="A0A9P6ZNC5"/>
<feature type="region of interest" description="Disordered" evidence="1">
    <location>
        <begin position="1"/>
        <end position="121"/>
    </location>
</feature>
<name>A0A9P6ZNC5_9AGAM</name>
<comment type="caution">
    <text evidence="2">The sequence shown here is derived from an EMBL/GenBank/DDBJ whole genome shotgun (WGS) entry which is preliminary data.</text>
</comment>
<keyword evidence="3" id="KW-1185">Reference proteome</keyword>
<dbReference type="Proteomes" id="UP000714275">
    <property type="component" value="Unassembled WGS sequence"/>
</dbReference>
<dbReference type="OrthoDB" id="2684578at2759"/>
<evidence type="ECO:0000256" key="1">
    <source>
        <dbReference type="SAM" id="MobiDB-lite"/>
    </source>
</evidence>
<evidence type="ECO:0000313" key="3">
    <source>
        <dbReference type="Proteomes" id="UP000714275"/>
    </source>
</evidence>
<organism evidence="2 3">
    <name type="scientific">Suillus placidus</name>
    <dbReference type="NCBI Taxonomy" id="48579"/>
    <lineage>
        <taxon>Eukaryota</taxon>
        <taxon>Fungi</taxon>
        <taxon>Dikarya</taxon>
        <taxon>Basidiomycota</taxon>
        <taxon>Agaricomycotina</taxon>
        <taxon>Agaricomycetes</taxon>
        <taxon>Agaricomycetidae</taxon>
        <taxon>Boletales</taxon>
        <taxon>Suillineae</taxon>
        <taxon>Suillaceae</taxon>
        <taxon>Suillus</taxon>
    </lineage>
</organism>
<accession>A0A9P6ZNC5</accession>
<sequence>MDMPQPLPYPQSSPQHHAYQQQSHIHRPPPPAASSPVYALGADVVPQVLSTVDERSSEQTGTHETHPRPHSSTDHAHSPRTHTHAHSHSHSHSHSQPRSHSHSHSHSHSPSHSSTVQPVHPNTTFTVTDYVTVPPPQWSSPPPPTRIKRFLHNLDQLPWVENEQIVDAYFPGRSSRHRRHPDSPVDNGKPAASWYNKRHHSLPKGMGIGPSSASLLYGWPPQMQKAYSHQGMVYPQFPYGYTPVQPAFVYPTTFPPPPGTY</sequence>
<feature type="compositionally biased region" description="Pro residues" evidence="1">
    <location>
        <begin position="1"/>
        <end position="11"/>
    </location>
</feature>
<feature type="compositionally biased region" description="Low complexity" evidence="1">
    <location>
        <begin position="110"/>
        <end position="121"/>
    </location>
</feature>